<dbReference type="InterPro" id="IPR037143">
    <property type="entry name" value="4-PPantetheinyl_Trfase_dom_sf"/>
</dbReference>
<keyword evidence="2 4" id="KW-0808">Transferase</keyword>
<protein>
    <submittedName>
        <fullName evidence="4">4'-phosphopantetheinyl transferase superfamily protein</fullName>
    </submittedName>
</protein>
<evidence type="ECO:0000256" key="2">
    <source>
        <dbReference type="ARBA" id="ARBA00022679"/>
    </source>
</evidence>
<dbReference type="GO" id="GO:0016740">
    <property type="term" value="F:transferase activity"/>
    <property type="evidence" value="ECO:0007669"/>
    <property type="project" value="UniProtKB-KW"/>
</dbReference>
<keyword evidence="5" id="KW-1185">Reference proteome</keyword>
<reference evidence="4" key="1">
    <citation type="submission" date="2022-02" db="EMBL/GenBank/DDBJ databases">
        <title>Coral-associated bacteria.</title>
        <authorList>
            <person name="Tang K."/>
            <person name="Wang X."/>
        </authorList>
    </citation>
    <scope>NUCLEOTIDE SEQUENCE</scope>
    <source>
        <strain evidence="4">SCSIO 43006</strain>
    </source>
</reference>
<dbReference type="PANTHER" id="PTHR12215">
    <property type="entry name" value="PHOSPHOPANTETHEINE TRANSFERASE"/>
    <property type="match status" value="1"/>
</dbReference>
<name>A0ABY4VBH6_9GAMM</name>
<dbReference type="SUPFAM" id="SSF56214">
    <property type="entry name" value="4'-phosphopantetheinyl transferase"/>
    <property type="match status" value="2"/>
</dbReference>
<organism evidence="4 5">
    <name type="scientific">Microbulbifer variabilis</name>
    <dbReference type="NCBI Taxonomy" id="266805"/>
    <lineage>
        <taxon>Bacteria</taxon>
        <taxon>Pseudomonadati</taxon>
        <taxon>Pseudomonadota</taxon>
        <taxon>Gammaproteobacteria</taxon>
        <taxon>Cellvibrionales</taxon>
        <taxon>Microbulbiferaceae</taxon>
        <taxon>Microbulbifer</taxon>
    </lineage>
</organism>
<dbReference type="Gene3D" id="3.90.470.20">
    <property type="entry name" value="4'-phosphopantetheinyl transferase domain"/>
    <property type="match status" value="1"/>
</dbReference>
<accession>A0ABY4VBH6</accession>
<gene>
    <name evidence="4" type="ORF">MJO52_00370</name>
</gene>
<evidence type="ECO:0000256" key="1">
    <source>
        <dbReference type="ARBA" id="ARBA00010990"/>
    </source>
</evidence>
<comment type="similarity">
    <text evidence="1">Belongs to the P-Pant transferase superfamily. Gsp/Sfp/HetI/AcpT family.</text>
</comment>
<sequence>MLYFTCSSFKNWPEDWQANSSFLLSDTEHLRLKNIRNPNRRMQFLAGRLLAKTLIAERFGCHPSDLEVDPKNPTVANFSGTPIVNLSISHTADYLAVSIGKIPVGIDCERDHPKRDWLAIAQNYFSSYEVSWLQSLPKALLKQEFIKSWTIKEALAKCSGDPLGKLLKVSSLVGQVENWPEPYSEYRCWSGQPEEDIYLSLVVRPRPNFTSKEVIGTYRNSFKGPATREIRLKAS</sequence>
<dbReference type="Proteomes" id="UP001055658">
    <property type="component" value="Chromosome"/>
</dbReference>
<proteinExistence type="inferred from homology"/>
<evidence type="ECO:0000259" key="3">
    <source>
        <dbReference type="Pfam" id="PF01648"/>
    </source>
</evidence>
<evidence type="ECO:0000313" key="5">
    <source>
        <dbReference type="Proteomes" id="UP001055658"/>
    </source>
</evidence>
<evidence type="ECO:0000313" key="4">
    <source>
        <dbReference type="EMBL" id="USD21628.1"/>
    </source>
</evidence>
<dbReference type="PANTHER" id="PTHR12215:SF10">
    <property type="entry name" value="L-AMINOADIPATE-SEMIALDEHYDE DEHYDROGENASE-PHOSPHOPANTETHEINYL TRANSFERASE"/>
    <property type="match status" value="1"/>
</dbReference>
<dbReference type="Pfam" id="PF01648">
    <property type="entry name" value="ACPS"/>
    <property type="match status" value="1"/>
</dbReference>
<feature type="domain" description="4'-phosphopantetheinyl transferase" evidence="3">
    <location>
        <begin position="103"/>
        <end position="176"/>
    </location>
</feature>
<dbReference type="RefSeq" id="WP_252084032.1">
    <property type="nucleotide sequence ID" value="NZ_CP092418.1"/>
</dbReference>
<dbReference type="InterPro" id="IPR050559">
    <property type="entry name" value="P-Pant_transferase_sf"/>
</dbReference>
<dbReference type="InterPro" id="IPR008278">
    <property type="entry name" value="4-PPantetheinyl_Trfase_dom"/>
</dbReference>
<dbReference type="EMBL" id="CP092418">
    <property type="protein sequence ID" value="USD21628.1"/>
    <property type="molecule type" value="Genomic_DNA"/>
</dbReference>